<gene>
    <name evidence="1" type="ORF">FKW44_011989</name>
</gene>
<accession>A0A7T8HJ24</accession>
<proteinExistence type="predicted"/>
<evidence type="ECO:0000313" key="2">
    <source>
        <dbReference type="Proteomes" id="UP000595437"/>
    </source>
</evidence>
<dbReference type="EMBL" id="CP045896">
    <property type="protein sequence ID" value="QQP50849.1"/>
    <property type="molecule type" value="Genomic_DNA"/>
</dbReference>
<reference evidence="2" key="1">
    <citation type="submission" date="2021-01" db="EMBL/GenBank/DDBJ databases">
        <title>Caligus Genome Assembly.</title>
        <authorList>
            <person name="Gallardo-Escarate C."/>
        </authorList>
    </citation>
    <scope>NUCLEOTIDE SEQUENCE [LARGE SCALE GENOMIC DNA]</scope>
</reference>
<protein>
    <submittedName>
        <fullName evidence="1">LOC582807</fullName>
    </submittedName>
</protein>
<dbReference type="AlphaFoldDB" id="A0A7T8HJ24"/>
<name>A0A7T8HJ24_CALRO</name>
<organism evidence="1 2">
    <name type="scientific">Caligus rogercresseyi</name>
    <name type="common">Sea louse</name>
    <dbReference type="NCBI Taxonomy" id="217165"/>
    <lineage>
        <taxon>Eukaryota</taxon>
        <taxon>Metazoa</taxon>
        <taxon>Ecdysozoa</taxon>
        <taxon>Arthropoda</taxon>
        <taxon>Crustacea</taxon>
        <taxon>Multicrustacea</taxon>
        <taxon>Hexanauplia</taxon>
        <taxon>Copepoda</taxon>
        <taxon>Siphonostomatoida</taxon>
        <taxon>Caligidae</taxon>
        <taxon>Caligus</taxon>
    </lineage>
</organism>
<sequence length="185" mass="21246">MENVDIELRDLDEEELQQINKFMLSGCSCVLEQSLEMSSISPSSLEAYVLGHFSAINRTDKRSNSKLVGKDKSSIQRLYAHYSSNGFIHKDNNSKGKPSKNPWNHHGICIPGRVPSHHDFKSIRFPSHWNREVIYQNMWHALNLVSKKNAVMFAQIGLNVMTRYRRIPLKIATSDKSPIKEHIQT</sequence>
<dbReference type="Proteomes" id="UP000595437">
    <property type="component" value="Chromosome 7"/>
</dbReference>
<keyword evidence="2" id="KW-1185">Reference proteome</keyword>
<evidence type="ECO:0000313" key="1">
    <source>
        <dbReference type="EMBL" id="QQP50849.1"/>
    </source>
</evidence>